<evidence type="ECO:0000313" key="2">
    <source>
        <dbReference type="Proteomes" id="UP000253846"/>
    </source>
</evidence>
<evidence type="ECO:0000313" key="1">
    <source>
        <dbReference type="EMBL" id="SSZ40289.1"/>
    </source>
</evidence>
<name>A0A336NN10_BARGR</name>
<sequence>MKHLVRTYLLEIDGNIGNKNTFFQSTFSPTLQMYHKNISYGLIYLGKY</sequence>
<accession>A0A336NN10</accession>
<proteinExistence type="predicted"/>
<gene>
    <name evidence="1" type="ORF">NCTC12860_01437</name>
</gene>
<reference evidence="1 2" key="1">
    <citation type="submission" date="2018-06" db="EMBL/GenBank/DDBJ databases">
        <authorList>
            <consortium name="Pathogen Informatics"/>
            <person name="Doyle S."/>
        </authorList>
    </citation>
    <scope>NUCLEOTIDE SEQUENCE [LARGE SCALE GENOMIC DNA]</scope>
    <source>
        <strain evidence="1 2">NCTC12860</strain>
    </source>
</reference>
<dbReference type="Proteomes" id="UP000253846">
    <property type="component" value="Unassembled WGS sequence"/>
</dbReference>
<organism evidence="1 2">
    <name type="scientific">Bartonella grahamii</name>
    <dbReference type="NCBI Taxonomy" id="33045"/>
    <lineage>
        <taxon>Bacteria</taxon>
        <taxon>Pseudomonadati</taxon>
        <taxon>Pseudomonadota</taxon>
        <taxon>Alphaproteobacteria</taxon>
        <taxon>Hyphomicrobiales</taxon>
        <taxon>Bartonellaceae</taxon>
        <taxon>Bartonella</taxon>
    </lineage>
</organism>
<protein>
    <submittedName>
        <fullName evidence="1">Uncharacterized protein</fullName>
    </submittedName>
</protein>
<dbReference type="EMBL" id="UFTD01000002">
    <property type="protein sequence ID" value="SSZ40289.1"/>
    <property type="molecule type" value="Genomic_DNA"/>
</dbReference>
<dbReference type="AlphaFoldDB" id="A0A336NN10"/>